<dbReference type="AlphaFoldDB" id="A0A6I4V691"/>
<dbReference type="OrthoDB" id="7425212at2"/>
<keyword evidence="3" id="KW-1185">Reference proteome</keyword>
<dbReference type="RefSeq" id="WP_160731524.1">
    <property type="nucleotide sequence ID" value="NZ_WTYP01000002.1"/>
</dbReference>
<organism evidence="2 3">
    <name type="scientific">Pontixanthobacter luteolus</name>
    <dbReference type="NCBI Taxonomy" id="295089"/>
    <lineage>
        <taxon>Bacteria</taxon>
        <taxon>Pseudomonadati</taxon>
        <taxon>Pseudomonadota</taxon>
        <taxon>Alphaproteobacteria</taxon>
        <taxon>Sphingomonadales</taxon>
        <taxon>Erythrobacteraceae</taxon>
        <taxon>Pontixanthobacter</taxon>
    </lineage>
</organism>
<feature type="transmembrane region" description="Helical" evidence="1">
    <location>
        <begin position="41"/>
        <end position="58"/>
    </location>
</feature>
<keyword evidence="1" id="KW-0812">Transmembrane</keyword>
<evidence type="ECO:0000313" key="2">
    <source>
        <dbReference type="EMBL" id="MXP48330.1"/>
    </source>
</evidence>
<protein>
    <submittedName>
        <fullName evidence="2">DUF2569 domain-containing protein</fullName>
    </submittedName>
</protein>
<accession>A0A6I4V691</accession>
<feature type="transmembrane region" description="Helical" evidence="1">
    <location>
        <begin position="70"/>
        <end position="91"/>
    </location>
</feature>
<sequence length="274" mass="30189">MLSDLKIIGKQAERHVRAYADRWLLQSAAVPRLLEAHLSRIFTGWAALMALLCSFKVMTSPTPPDSIITLAQLVLPYALVAAAPLAGYFLARATFPKGAETQQPQSRLALLGTWKSLDLHGARRDRAYGPSGIVATILVGLLLNILIRTAEFSVAVPALNSQAPEWGQWLMLAMTADLVILNFFYMVCFAMALKGVPLFPRMLVFTWLLDLQMQLAIAKFVSLVPPPEMVASALVTLLGGNVQKVLLSMCIWLPILILSRRINVTYRHREPASA</sequence>
<gene>
    <name evidence="2" type="ORF">GRI43_13115</name>
</gene>
<comment type="caution">
    <text evidence="2">The sequence shown here is derived from an EMBL/GenBank/DDBJ whole genome shotgun (WGS) entry which is preliminary data.</text>
</comment>
<evidence type="ECO:0000313" key="3">
    <source>
        <dbReference type="Proteomes" id="UP000471435"/>
    </source>
</evidence>
<evidence type="ECO:0000256" key="1">
    <source>
        <dbReference type="SAM" id="Phobius"/>
    </source>
</evidence>
<feature type="transmembrane region" description="Helical" evidence="1">
    <location>
        <begin position="127"/>
        <end position="147"/>
    </location>
</feature>
<proteinExistence type="predicted"/>
<keyword evidence="1" id="KW-1133">Transmembrane helix</keyword>
<dbReference type="EMBL" id="WTYP01000002">
    <property type="protein sequence ID" value="MXP48330.1"/>
    <property type="molecule type" value="Genomic_DNA"/>
</dbReference>
<feature type="transmembrane region" description="Helical" evidence="1">
    <location>
        <begin position="241"/>
        <end position="259"/>
    </location>
</feature>
<reference evidence="2 3" key="1">
    <citation type="submission" date="2019-12" db="EMBL/GenBank/DDBJ databases">
        <title>Genomic-based taxomic classification of the family Erythrobacteraceae.</title>
        <authorList>
            <person name="Xu L."/>
        </authorList>
    </citation>
    <scope>NUCLEOTIDE SEQUENCE [LARGE SCALE GENOMIC DNA]</scope>
    <source>
        <strain evidence="2 3">SW-109</strain>
    </source>
</reference>
<dbReference type="Proteomes" id="UP000471435">
    <property type="component" value="Unassembled WGS sequence"/>
</dbReference>
<feature type="transmembrane region" description="Helical" evidence="1">
    <location>
        <begin position="202"/>
        <end position="221"/>
    </location>
</feature>
<feature type="transmembrane region" description="Helical" evidence="1">
    <location>
        <begin position="167"/>
        <end position="190"/>
    </location>
</feature>
<keyword evidence="1" id="KW-0472">Membrane</keyword>
<name>A0A6I4V691_9SPHN</name>